<gene>
    <name evidence="2" type="ORF">UHOR_12160</name>
</gene>
<name>I2FLX4_USTHO</name>
<dbReference type="EMBL" id="CAGI01000016">
    <property type="protein sequence ID" value="CCF47917.1"/>
    <property type="molecule type" value="Genomic_DNA"/>
</dbReference>
<dbReference type="HOGENOM" id="CLU_052083_0_0_1"/>
<accession>I2FLX4</accession>
<proteinExistence type="predicted"/>
<comment type="caution">
    <text evidence="2">The sequence shown here is derived from an EMBL/GenBank/DDBJ whole genome shotgun (WGS) entry which is preliminary data.</text>
</comment>
<dbReference type="Proteomes" id="UP000006174">
    <property type="component" value="Unassembled WGS sequence"/>
</dbReference>
<evidence type="ECO:0000313" key="2">
    <source>
        <dbReference type="EMBL" id="CCF47917.1"/>
    </source>
</evidence>
<evidence type="ECO:0000313" key="3">
    <source>
        <dbReference type="Proteomes" id="UP000006174"/>
    </source>
</evidence>
<feature type="region of interest" description="Disordered" evidence="1">
    <location>
        <begin position="1"/>
        <end position="53"/>
    </location>
</feature>
<dbReference type="AlphaFoldDB" id="I2FLX4"/>
<keyword evidence="3" id="KW-1185">Reference proteome</keyword>
<dbReference type="eggNOG" id="ENOG502RE5U">
    <property type="taxonomic scope" value="Eukaryota"/>
</dbReference>
<evidence type="ECO:0000256" key="1">
    <source>
        <dbReference type="SAM" id="MobiDB-lite"/>
    </source>
</evidence>
<sequence length="323" mass="35418">MTLSSPDIQGPPPPALTVPAQAGEDYSPASPPRPNLYEVDAHGPPRELTTPERQALWEAELARTPTPPPMADKVVDSILDAPRQGTPVYRLEVQPLTPPPWWRNCQTPPPPPPDHHLPTNGEIAGWAERFIVANVVAQIAAQHYPLDWDVPHGSIPECCLHCLAMLRLTEGCMPWPSWQCHQCFNLVALLPCSPTHLVSATEFPVLVRTVTSLGWVTVSVIFLPIWPRGSHQAEQAHLTMVGGDGPGLIRLEERTFDPVMTGGWVTTMRVVFHLCRPGLPHESVTESGSPPDPIDEWVAPTEEELVIHSSLAPPPPPSSYVNM</sequence>
<protein>
    <submittedName>
        <fullName evidence="2">Uncharacterized protein</fullName>
    </submittedName>
</protein>
<reference evidence="2 3" key="1">
    <citation type="journal article" date="2012" name="Plant Cell">
        <title>Genome comparison of barley and maize smut fungi reveals targeted loss of RNA silencing components and species-specific presence of transposable elements.</title>
        <authorList>
            <person name="Laurie J.D."/>
            <person name="Ali S."/>
            <person name="Linning R."/>
            <person name="Mannhaupt G."/>
            <person name="Wong P."/>
            <person name="Gueldener U."/>
            <person name="Muensterkoetter M."/>
            <person name="Moore R."/>
            <person name="Kahmann R."/>
            <person name="Bakkeren G."/>
            <person name="Schirawski J."/>
        </authorList>
    </citation>
    <scope>NUCLEOTIDE SEQUENCE [LARGE SCALE GENOMIC DNA]</scope>
    <source>
        <strain evidence="3">Uh4875-4</strain>
    </source>
</reference>
<organism evidence="2 3">
    <name type="scientific">Ustilago hordei</name>
    <name type="common">Barley covered smut fungus</name>
    <dbReference type="NCBI Taxonomy" id="120017"/>
    <lineage>
        <taxon>Eukaryota</taxon>
        <taxon>Fungi</taxon>
        <taxon>Dikarya</taxon>
        <taxon>Basidiomycota</taxon>
        <taxon>Ustilaginomycotina</taxon>
        <taxon>Ustilaginomycetes</taxon>
        <taxon>Ustilaginales</taxon>
        <taxon>Ustilaginaceae</taxon>
        <taxon>Ustilago</taxon>
    </lineage>
</organism>